<proteinExistence type="inferred from homology"/>
<comment type="subcellular location">
    <subcellularLocation>
        <location evidence="1 5">Cell membrane</location>
        <topology evidence="1 5">Multi-pass membrane protein</topology>
    </subcellularLocation>
</comment>
<reference evidence="7 8" key="1">
    <citation type="submission" date="2016-10" db="EMBL/GenBank/DDBJ databases">
        <authorList>
            <person name="Varghese N."/>
            <person name="Submissions S."/>
        </authorList>
    </citation>
    <scope>NUCLEOTIDE SEQUENCE [LARGE SCALE GENOMIC DNA]</scope>
    <source>
        <strain evidence="7 8">FF3</strain>
    </source>
</reference>
<feature type="transmembrane region" description="Helical" evidence="5">
    <location>
        <begin position="81"/>
        <end position="110"/>
    </location>
</feature>
<feature type="transmembrane region" description="Helical" evidence="5">
    <location>
        <begin position="122"/>
        <end position="143"/>
    </location>
</feature>
<feature type="transmembrane region" description="Helical" evidence="5">
    <location>
        <begin position="218"/>
        <end position="243"/>
    </location>
</feature>
<dbReference type="PANTHER" id="PTHR43759:SF1">
    <property type="entry name" value="GLUCOSE IMPORT SYSTEM PERMEASE PROTEIN GLCT"/>
    <property type="match status" value="1"/>
</dbReference>
<dbReference type="SUPFAM" id="SSF161098">
    <property type="entry name" value="MetI-like"/>
    <property type="match status" value="1"/>
</dbReference>
<dbReference type="PANTHER" id="PTHR43759">
    <property type="entry name" value="TREHALOSE TRANSPORT SYSTEM PERMEASE PROTEIN SUGA"/>
    <property type="match status" value="1"/>
</dbReference>
<feature type="transmembrane region" description="Helical" evidence="5">
    <location>
        <begin position="32"/>
        <end position="61"/>
    </location>
</feature>
<dbReference type="AlphaFoldDB" id="A0A975WCW4"/>
<dbReference type="GO" id="GO:0055085">
    <property type="term" value="P:transmembrane transport"/>
    <property type="evidence" value="ECO:0007669"/>
    <property type="project" value="InterPro"/>
</dbReference>
<dbReference type="EMBL" id="FNYY01000015">
    <property type="protein sequence ID" value="SEJ95702.1"/>
    <property type="molecule type" value="Genomic_DNA"/>
</dbReference>
<dbReference type="PROSITE" id="PS50928">
    <property type="entry name" value="ABC_TM1"/>
    <property type="match status" value="1"/>
</dbReference>
<dbReference type="GeneID" id="80819839"/>
<evidence type="ECO:0000256" key="1">
    <source>
        <dbReference type="ARBA" id="ARBA00004651"/>
    </source>
</evidence>
<name>A0A975WCW4_9RHOB</name>
<evidence type="ECO:0000313" key="8">
    <source>
        <dbReference type="Proteomes" id="UP000182932"/>
    </source>
</evidence>
<keyword evidence="2 5" id="KW-0812">Transmembrane</keyword>
<dbReference type="RefSeq" id="WP_211568937.1">
    <property type="nucleotide sequence ID" value="NZ_CBDCHI020000001.1"/>
</dbReference>
<organism evidence="7 8">
    <name type="scientific">Marinovum algicola</name>
    <dbReference type="NCBI Taxonomy" id="42444"/>
    <lineage>
        <taxon>Bacteria</taxon>
        <taxon>Pseudomonadati</taxon>
        <taxon>Pseudomonadota</taxon>
        <taxon>Alphaproteobacteria</taxon>
        <taxon>Rhodobacterales</taxon>
        <taxon>Roseobacteraceae</taxon>
        <taxon>Marinovum</taxon>
    </lineage>
</organism>
<evidence type="ECO:0000259" key="6">
    <source>
        <dbReference type="PROSITE" id="PS50928"/>
    </source>
</evidence>
<protein>
    <submittedName>
        <fullName evidence="7">Spermidine/putrescine transport system permease protein</fullName>
    </submittedName>
</protein>
<keyword evidence="5" id="KW-0813">Transport</keyword>
<keyword evidence="8" id="KW-1185">Reference proteome</keyword>
<dbReference type="CDD" id="cd06261">
    <property type="entry name" value="TM_PBP2"/>
    <property type="match status" value="1"/>
</dbReference>
<dbReference type="Pfam" id="PF00528">
    <property type="entry name" value="BPD_transp_1"/>
    <property type="match status" value="1"/>
</dbReference>
<feature type="domain" description="ABC transmembrane type-1" evidence="6">
    <location>
        <begin position="85"/>
        <end position="299"/>
    </location>
</feature>
<evidence type="ECO:0000313" key="7">
    <source>
        <dbReference type="EMBL" id="SEJ95702.1"/>
    </source>
</evidence>
<evidence type="ECO:0000256" key="2">
    <source>
        <dbReference type="ARBA" id="ARBA00022692"/>
    </source>
</evidence>
<evidence type="ECO:0000256" key="4">
    <source>
        <dbReference type="ARBA" id="ARBA00023136"/>
    </source>
</evidence>
<dbReference type="InterPro" id="IPR052730">
    <property type="entry name" value="Sugar_ABC_transporter"/>
</dbReference>
<dbReference type="InterPro" id="IPR000515">
    <property type="entry name" value="MetI-like"/>
</dbReference>
<dbReference type="Proteomes" id="UP000182932">
    <property type="component" value="Unassembled WGS sequence"/>
</dbReference>
<dbReference type="InterPro" id="IPR035906">
    <property type="entry name" value="MetI-like_sf"/>
</dbReference>
<comment type="similarity">
    <text evidence="5">Belongs to the binding-protein-dependent transport system permease family.</text>
</comment>
<keyword evidence="4 5" id="KW-0472">Membrane</keyword>
<evidence type="ECO:0000256" key="3">
    <source>
        <dbReference type="ARBA" id="ARBA00022989"/>
    </source>
</evidence>
<gene>
    <name evidence="7" type="ORF">SAMN04487940_11540</name>
</gene>
<feature type="transmembrane region" description="Helical" evidence="5">
    <location>
        <begin position="173"/>
        <end position="197"/>
    </location>
</feature>
<sequence length="311" mass="34272">MSVSSSIASRSGAQERMTARERRTRFWQMVQLVPIMAILVLLFGGALVLAILQSLGFAPWFGVNTFPDFSYFGALWGSSTFWVSLGLTLYYATVSTVIALILGILLALALVKTFPSKTFYKYLYKLPLMIPYTVGIALAVLMLSNGGMLSRLAAFFGLIDDPAQFPQILKTHYGWGIIAVYVWKQTPFITLAVYAVLLGIGRETEEAAAILGANRRTIFFRVTLPQILPGVVSSTLICFAFNVGAFEAPFILGGGFPDTLPVVAWRYFNDADYTLQLQGMATVVSIGLVAGVILFGYLAAYRRYERRMGRN</sequence>
<feature type="transmembrane region" description="Helical" evidence="5">
    <location>
        <begin position="277"/>
        <end position="300"/>
    </location>
</feature>
<comment type="caution">
    <text evidence="7">The sequence shown here is derived from an EMBL/GenBank/DDBJ whole genome shotgun (WGS) entry which is preliminary data.</text>
</comment>
<keyword evidence="3 5" id="KW-1133">Transmembrane helix</keyword>
<evidence type="ECO:0000256" key="5">
    <source>
        <dbReference type="RuleBase" id="RU363032"/>
    </source>
</evidence>
<dbReference type="GO" id="GO:0005886">
    <property type="term" value="C:plasma membrane"/>
    <property type="evidence" value="ECO:0007669"/>
    <property type="project" value="UniProtKB-SubCell"/>
</dbReference>
<dbReference type="Gene3D" id="1.10.3720.10">
    <property type="entry name" value="MetI-like"/>
    <property type="match status" value="1"/>
</dbReference>
<accession>A0A975WCW4</accession>